<evidence type="ECO:0000313" key="3">
    <source>
        <dbReference type="Proteomes" id="UP001374584"/>
    </source>
</evidence>
<protein>
    <submittedName>
        <fullName evidence="2">Uncharacterized protein</fullName>
    </submittedName>
</protein>
<gene>
    <name evidence="2" type="ORF">VNO80_31664</name>
</gene>
<sequence>MEVGPLLDQMARGYSKALGITNLLLTKTMRAYREAELRAATAMGAERRISSLTLEVVELRKSDKEIRDLLFSKSQEALRAHAKCNDFRLAMEDLKGEVNRQEGVIADLKDDLAHRDDDLAQRDVELARTREEAAELKAEAAEWRAKAAELEVEMARKQEQH</sequence>
<organism evidence="2 3">
    <name type="scientific">Phaseolus coccineus</name>
    <name type="common">Scarlet runner bean</name>
    <name type="synonym">Phaseolus multiflorus</name>
    <dbReference type="NCBI Taxonomy" id="3886"/>
    <lineage>
        <taxon>Eukaryota</taxon>
        <taxon>Viridiplantae</taxon>
        <taxon>Streptophyta</taxon>
        <taxon>Embryophyta</taxon>
        <taxon>Tracheophyta</taxon>
        <taxon>Spermatophyta</taxon>
        <taxon>Magnoliopsida</taxon>
        <taxon>eudicotyledons</taxon>
        <taxon>Gunneridae</taxon>
        <taxon>Pentapetalae</taxon>
        <taxon>rosids</taxon>
        <taxon>fabids</taxon>
        <taxon>Fabales</taxon>
        <taxon>Fabaceae</taxon>
        <taxon>Papilionoideae</taxon>
        <taxon>50 kb inversion clade</taxon>
        <taxon>NPAAA clade</taxon>
        <taxon>indigoferoid/millettioid clade</taxon>
        <taxon>Phaseoleae</taxon>
        <taxon>Phaseolus</taxon>
    </lineage>
</organism>
<evidence type="ECO:0000256" key="1">
    <source>
        <dbReference type="SAM" id="Coils"/>
    </source>
</evidence>
<proteinExistence type="predicted"/>
<feature type="coiled-coil region" evidence="1">
    <location>
        <begin position="91"/>
        <end position="160"/>
    </location>
</feature>
<dbReference type="AlphaFoldDB" id="A0AAN9L237"/>
<accession>A0AAN9L237</accession>
<dbReference type="EMBL" id="JAYMYR010000017">
    <property type="protein sequence ID" value="KAK7327296.1"/>
    <property type="molecule type" value="Genomic_DNA"/>
</dbReference>
<name>A0AAN9L237_PHACN</name>
<comment type="caution">
    <text evidence="2">The sequence shown here is derived from an EMBL/GenBank/DDBJ whole genome shotgun (WGS) entry which is preliminary data.</text>
</comment>
<dbReference type="Proteomes" id="UP001374584">
    <property type="component" value="Unassembled WGS sequence"/>
</dbReference>
<evidence type="ECO:0000313" key="2">
    <source>
        <dbReference type="EMBL" id="KAK7327296.1"/>
    </source>
</evidence>
<reference evidence="2 3" key="1">
    <citation type="submission" date="2024-01" db="EMBL/GenBank/DDBJ databases">
        <title>The genomes of 5 underutilized Papilionoideae crops provide insights into root nodulation and disease resistanc.</title>
        <authorList>
            <person name="Jiang F."/>
        </authorList>
    </citation>
    <scope>NUCLEOTIDE SEQUENCE [LARGE SCALE GENOMIC DNA]</scope>
    <source>
        <strain evidence="2">JINMINGXINNONG_FW02</strain>
        <tissue evidence="2">Leaves</tissue>
    </source>
</reference>
<keyword evidence="3" id="KW-1185">Reference proteome</keyword>
<keyword evidence="1" id="KW-0175">Coiled coil</keyword>